<gene>
    <name evidence="2" type="ORF">F7Q92_04590</name>
</gene>
<dbReference type="InterPro" id="IPR027417">
    <property type="entry name" value="P-loop_NTPase"/>
</dbReference>
<keyword evidence="3" id="KW-1185">Reference proteome</keyword>
<dbReference type="OrthoDB" id="8809170at2"/>
<dbReference type="RefSeq" id="WP_151122948.1">
    <property type="nucleotide sequence ID" value="NZ_CP088081.1"/>
</dbReference>
<reference evidence="2 3" key="1">
    <citation type="submission" date="2019-09" db="EMBL/GenBank/DDBJ databases">
        <title>Draft genome sequences of 48 bacterial type strains from the CCUG.</title>
        <authorList>
            <person name="Tunovic T."/>
            <person name="Pineiro-Iglesias B."/>
            <person name="Unosson C."/>
            <person name="Inganas E."/>
            <person name="Ohlen M."/>
            <person name="Cardew S."/>
            <person name="Jensie-Markopoulos S."/>
            <person name="Salva-Serra F."/>
            <person name="Jaen-Luchoro D."/>
            <person name="Karlsson R."/>
            <person name="Svensson-Stadler L."/>
            <person name="Chun J."/>
            <person name="Moore E."/>
        </authorList>
    </citation>
    <scope>NUCLEOTIDE SEQUENCE [LARGE SCALE GENOMIC DNA]</scope>
    <source>
        <strain evidence="2 3">CCUG 30977</strain>
    </source>
</reference>
<organism evidence="2 3">
    <name type="scientific">Ideonella dechloratans</name>
    <dbReference type="NCBI Taxonomy" id="36863"/>
    <lineage>
        <taxon>Bacteria</taxon>
        <taxon>Pseudomonadati</taxon>
        <taxon>Pseudomonadota</taxon>
        <taxon>Betaproteobacteria</taxon>
        <taxon>Burkholderiales</taxon>
        <taxon>Sphaerotilaceae</taxon>
        <taxon>Ideonella</taxon>
    </lineage>
</organism>
<dbReference type="InterPro" id="IPR008900">
    <property type="entry name" value="Zot_N"/>
</dbReference>
<evidence type="ECO:0000259" key="1">
    <source>
        <dbReference type="Pfam" id="PF05707"/>
    </source>
</evidence>
<accession>A0A643FGE6</accession>
<name>A0A643FGE6_IDEDE</name>
<dbReference type="Gene3D" id="3.40.50.300">
    <property type="entry name" value="P-loop containing nucleotide triphosphate hydrolases"/>
    <property type="match status" value="1"/>
</dbReference>
<comment type="caution">
    <text evidence="2">The sequence shown here is derived from an EMBL/GenBank/DDBJ whole genome shotgun (WGS) entry which is preliminary data.</text>
</comment>
<dbReference type="Pfam" id="PF05707">
    <property type="entry name" value="Zot"/>
    <property type="match status" value="1"/>
</dbReference>
<feature type="domain" description="Zona occludens toxin N-terminal" evidence="1">
    <location>
        <begin position="5"/>
        <end position="199"/>
    </location>
</feature>
<evidence type="ECO:0000313" key="3">
    <source>
        <dbReference type="Proteomes" id="UP000430120"/>
    </source>
</evidence>
<protein>
    <recommendedName>
        <fullName evidence="1">Zona occludens toxin N-terminal domain-containing protein</fullName>
    </recommendedName>
</protein>
<sequence length="384" mass="41947">MILGMFGRPGGGKGYEACVYHIMEALKRGRKVITNMPLDVDRWAAIEPAWRDLIEVRDKPLTERQPDTRYTGIHRVFGHVDDYATDWRDAEGRGPFFVIDEAANVMGRGRTPRSVVEWFEMHRHTNSDVMVMTQTTGRLTPDIAELIQTCYFCQKASSFGSMSKYIRKVKDGIKGDVVNTTVRTYEKKYFGLWRSHTQGVAVAEVAASDIVPIWRRWPVVGAAVMLPLGIASLFFIRMPWQAHVKQARSVPAVHAEAASAARASAIAAARASLPASVPASAPASVVAPGVQTLAARGKVGADPFAGYGLHMYGCVSAGARSLCMYAVSQNGQVVSRLTGADLEKAGYTLEVQMACLTKLTWQDVERRAVCDAPTQSVQIAQQGA</sequence>
<dbReference type="Proteomes" id="UP000430120">
    <property type="component" value="Unassembled WGS sequence"/>
</dbReference>
<evidence type="ECO:0000313" key="2">
    <source>
        <dbReference type="EMBL" id="KAB0584229.1"/>
    </source>
</evidence>
<proteinExistence type="predicted"/>
<dbReference type="EMBL" id="VZPB01000007">
    <property type="protein sequence ID" value="KAB0584229.1"/>
    <property type="molecule type" value="Genomic_DNA"/>
</dbReference>
<dbReference type="AlphaFoldDB" id="A0A643FGE6"/>